<dbReference type="SUPFAM" id="SSF88659">
    <property type="entry name" value="Sigma3 and sigma4 domains of RNA polymerase sigma factors"/>
    <property type="match status" value="1"/>
</dbReference>
<keyword evidence="2" id="KW-0805">Transcription regulation</keyword>
<dbReference type="AlphaFoldDB" id="A0AAU9DPQ0"/>
<dbReference type="InterPro" id="IPR014284">
    <property type="entry name" value="RNA_pol_sigma-70_dom"/>
</dbReference>
<proteinExistence type="inferred from homology"/>
<dbReference type="InterPro" id="IPR013324">
    <property type="entry name" value="RNA_pol_sigma_r3/r4-like"/>
</dbReference>
<evidence type="ECO:0000313" key="8">
    <source>
        <dbReference type="EMBL" id="BDR55503.1"/>
    </source>
</evidence>
<dbReference type="Gene3D" id="1.10.10.10">
    <property type="entry name" value="Winged helix-like DNA-binding domain superfamily/Winged helix DNA-binding domain"/>
    <property type="match status" value="1"/>
</dbReference>
<evidence type="ECO:0000256" key="4">
    <source>
        <dbReference type="ARBA" id="ARBA00023125"/>
    </source>
</evidence>
<dbReference type="InterPro" id="IPR007627">
    <property type="entry name" value="RNA_pol_sigma70_r2"/>
</dbReference>
<evidence type="ECO:0000256" key="3">
    <source>
        <dbReference type="ARBA" id="ARBA00023082"/>
    </source>
</evidence>
<organism evidence="8 9">
    <name type="scientific">Xylocopilactobacillus apis</name>
    <dbReference type="NCBI Taxonomy" id="2932183"/>
    <lineage>
        <taxon>Bacteria</taxon>
        <taxon>Bacillati</taxon>
        <taxon>Bacillota</taxon>
        <taxon>Bacilli</taxon>
        <taxon>Lactobacillales</taxon>
        <taxon>Lactobacillaceae</taxon>
        <taxon>Xylocopilactobacillus</taxon>
    </lineage>
</organism>
<dbReference type="NCBIfam" id="TIGR02937">
    <property type="entry name" value="sigma70-ECF"/>
    <property type="match status" value="1"/>
</dbReference>
<dbReference type="Gene3D" id="1.10.1740.10">
    <property type="match status" value="1"/>
</dbReference>
<dbReference type="InterPro" id="IPR036388">
    <property type="entry name" value="WH-like_DNA-bd_sf"/>
</dbReference>
<dbReference type="SUPFAM" id="SSF88946">
    <property type="entry name" value="Sigma2 domain of RNA polymerase sigma factors"/>
    <property type="match status" value="1"/>
</dbReference>
<keyword evidence="4" id="KW-0238">DNA-binding</keyword>
<keyword evidence="9" id="KW-1185">Reference proteome</keyword>
<dbReference type="RefSeq" id="WP_317696869.1">
    <property type="nucleotide sequence ID" value="NZ_AP026801.1"/>
</dbReference>
<feature type="domain" description="RNA polymerase sigma factor 70 region 4 type 2" evidence="7">
    <location>
        <begin position="100"/>
        <end position="149"/>
    </location>
</feature>
<dbReference type="InterPro" id="IPR013249">
    <property type="entry name" value="RNA_pol_sigma70_r4_t2"/>
</dbReference>
<name>A0AAU9DPQ0_9LACO</name>
<dbReference type="Pfam" id="PF08281">
    <property type="entry name" value="Sigma70_r4_2"/>
    <property type="match status" value="1"/>
</dbReference>
<dbReference type="Pfam" id="PF04542">
    <property type="entry name" value="Sigma70_r2"/>
    <property type="match status" value="1"/>
</dbReference>
<dbReference type="GO" id="GO:0000428">
    <property type="term" value="C:DNA-directed RNA polymerase complex"/>
    <property type="evidence" value="ECO:0007669"/>
    <property type="project" value="UniProtKB-KW"/>
</dbReference>
<comment type="similarity">
    <text evidence="1">Belongs to the sigma-70 factor family. ECF subfamily.</text>
</comment>
<evidence type="ECO:0000256" key="2">
    <source>
        <dbReference type="ARBA" id="ARBA00023015"/>
    </source>
</evidence>
<dbReference type="PANTHER" id="PTHR43133:SF8">
    <property type="entry name" value="RNA POLYMERASE SIGMA FACTOR HI_1459-RELATED"/>
    <property type="match status" value="1"/>
</dbReference>
<dbReference type="PANTHER" id="PTHR43133">
    <property type="entry name" value="RNA POLYMERASE ECF-TYPE SIGMA FACTO"/>
    <property type="match status" value="1"/>
</dbReference>
<keyword evidence="8" id="KW-0240">DNA-directed RNA polymerase</keyword>
<dbReference type="EMBL" id="AP026801">
    <property type="protein sequence ID" value="BDR55503.1"/>
    <property type="molecule type" value="Genomic_DNA"/>
</dbReference>
<sequence>MKLDSYEEIIKDLSIELRNYLISQGASSHLAEDVIQDVFVKILELDLILPPDKLRPYMYQMVKNKYIDQYRRDKRLENLLEKYLVPELQRPPDDIDPREERLEKAMNQLSSENRELLNMKYINHQSIEDISEQLKIPTSAVKMRLYRLRHKVKKIMGDKINE</sequence>
<dbReference type="KEGG" id="xak:KIMC2_00650"/>
<evidence type="ECO:0000256" key="5">
    <source>
        <dbReference type="ARBA" id="ARBA00023163"/>
    </source>
</evidence>
<accession>A0AAU9DPQ0</accession>
<evidence type="ECO:0000259" key="7">
    <source>
        <dbReference type="Pfam" id="PF08281"/>
    </source>
</evidence>
<dbReference type="GO" id="GO:0016987">
    <property type="term" value="F:sigma factor activity"/>
    <property type="evidence" value="ECO:0007669"/>
    <property type="project" value="UniProtKB-KW"/>
</dbReference>
<dbReference type="GO" id="GO:0003677">
    <property type="term" value="F:DNA binding"/>
    <property type="evidence" value="ECO:0007669"/>
    <property type="project" value="UniProtKB-KW"/>
</dbReference>
<gene>
    <name evidence="8" type="ORF">KIMC2_00650</name>
</gene>
<keyword evidence="5" id="KW-0804">Transcription</keyword>
<reference evidence="8 9" key="1">
    <citation type="journal article" date="2023" name="Microbiol. Spectr.">
        <title>Symbiosis of Carpenter Bees with Uncharacterized Lactic Acid Bacteria Showing NAD Auxotrophy.</title>
        <authorList>
            <person name="Kawasaki S."/>
            <person name="Ozawa K."/>
            <person name="Mori T."/>
            <person name="Yamamoto A."/>
            <person name="Ito M."/>
            <person name="Ohkuma M."/>
            <person name="Sakamoto M."/>
            <person name="Matsutani M."/>
        </authorList>
    </citation>
    <scope>NUCLEOTIDE SEQUENCE [LARGE SCALE GENOMIC DNA]</scope>
    <source>
        <strain evidence="8 9">KimC2</strain>
    </source>
</reference>
<evidence type="ECO:0000313" key="9">
    <source>
        <dbReference type="Proteomes" id="UP001321804"/>
    </source>
</evidence>
<dbReference type="InterPro" id="IPR013325">
    <property type="entry name" value="RNA_pol_sigma_r2"/>
</dbReference>
<keyword evidence="3" id="KW-0731">Sigma factor</keyword>
<protein>
    <submittedName>
        <fullName evidence="8">DNA-directed RNA polymerase sigma-70 factor</fullName>
    </submittedName>
</protein>
<evidence type="ECO:0000256" key="1">
    <source>
        <dbReference type="ARBA" id="ARBA00010641"/>
    </source>
</evidence>
<dbReference type="GO" id="GO:0006352">
    <property type="term" value="P:DNA-templated transcription initiation"/>
    <property type="evidence" value="ECO:0007669"/>
    <property type="project" value="InterPro"/>
</dbReference>
<feature type="domain" description="RNA polymerase sigma-70 region 2" evidence="6">
    <location>
        <begin position="17"/>
        <end position="75"/>
    </location>
</feature>
<dbReference type="Proteomes" id="UP001321804">
    <property type="component" value="Chromosome"/>
</dbReference>
<evidence type="ECO:0000259" key="6">
    <source>
        <dbReference type="Pfam" id="PF04542"/>
    </source>
</evidence>
<dbReference type="InterPro" id="IPR039425">
    <property type="entry name" value="RNA_pol_sigma-70-like"/>
</dbReference>